<dbReference type="EMBL" id="JBHUOV010000001">
    <property type="protein sequence ID" value="MFD2823342.1"/>
    <property type="molecule type" value="Genomic_DNA"/>
</dbReference>
<keyword evidence="1" id="KW-0808">Transferase</keyword>
<dbReference type="RefSeq" id="WP_183487037.1">
    <property type="nucleotide sequence ID" value="NZ_JBHUOV010000001.1"/>
</dbReference>
<gene>
    <name evidence="3" type="ORF">ACFS5M_06650</name>
</gene>
<comment type="caution">
    <text evidence="3">The sequence shown here is derived from an EMBL/GenBank/DDBJ whole genome shotgun (WGS) entry which is preliminary data.</text>
</comment>
<dbReference type="Gene3D" id="3.40.50.2000">
    <property type="entry name" value="Glycogen Phosphorylase B"/>
    <property type="match status" value="1"/>
</dbReference>
<accession>A0ABW5WNC5</accession>
<evidence type="ECO:0000313" key="4">
    <source>
        <dbReference type="Proteomes" id="UP001597533"/>
    </source>
</evidence>
<dbReference type="Pfam" id="PF00534">
    <property type="entry name" value="Glycos_transf_1"/>
    <property type="match status" value="1"/>
</dbReference>
<evidence type="ECO:0000313" key="3">
    <source>
        <dbReference type="EMBL" id="MFD2823342.1"/>
    </source>
</evidence>
<dbReference type="CDD" id="cd03801">
    <property type="entry name" value="GT4_PimA-like"/>
    <property type="match status" value="1"/>
</dbReference>
<proteinExistence type="predicted"/>
<dbReference type="PANTHER" id="PTHR46401:SF2">
    <property type="entry name" value="GLYCOSYLTRANSFERASE WBBK-RELATED"/>
    <property type="match status" value="1"/>
</dbReference>
<evidence type="ECO:0000256" key="1">
    <source>
        <dbReference type="ARBA" id="ARBA00022679"/>
    </source>
</evidence>
<name>A0ABW5WNC5_9FLAO</name>
<organism evidence="3 4">
    <name type="scientific">Lacinutrix iliipiscaria</name>
    <dbReference type="NCBI Taxonomy" id="1230532"/>
    <lineage>
        <taxon>Bacteria</taxon>
        <taxon>Pseudomonadati</taxon>
        <taxon>Bacteroidota</taxon>
        <taxon>Flavobacteriia</taxon>
        <taxon>Flavobacteriales</taxon>
        <taxon>Flavobacteriaceae</taxon>
        <taxon>Lacinutrix</taxon>
    </lineage>
</organism>
<feature type="domain" description="Glycosyl transferase family 1" evidence="2">
    <location>
        <begin position="198"/>
        <end position="355"/>
    </location>
</feature>
<reference evidence="4" key="1">
    <citation type="journal article" date="2019" name="Int. J. Syst. Evol. Microbiol.">
        <title>The Global Catalogue of Microorganisms (GCM) 10K type strain sequencing project: providing services to taxonomists for standard genome sequencing and annotation.</title>
        <authorList>
            <consortium name="The Broad Institute Genomics Platform"/>
            <consortium name="The Broad Institute Genome Sequencing Center for Infectious Disease"/>
            <person name="Wu L."/>
            <person name="Ma J."/>
        </authorList>
    </citation>
    <scope>NUCLEOTIDE SEQUENCE [LARGE SCALE GENOMIC DNA]</scope>
    <source>
        <strain evidence="4">KCTC 32141</strain>
    </source>
</reference>
<dbReference type="InterPro" id="IPR001296">
    <property type="entry name" value="Glyco_trans_1"/>
</dbReference>
<keyword evidence="4" id="KW-1185">Reference proteome</keyword>
<dbReference type="PANTHER" id="PTHR46401">
    <property type="entry name" value="GLYCOSYLTRANSFERASE WBBK-RELATED"/>
    <property type="match status" value="1"/>
</dbReference>
<dbReference type="Proteomes" id="UP001597533">
    <property type="component" value="Unassembled WGS sequence"/>
</dbReference>
<evidence type="ECO:0000259" key="2">
    <source>
        <dbReference type="Pfam" id="PF00534"/>
    </source>
</evidence>
<dbReference type="SUPFAM" id="SSF53756">
    <property type="entry name" value="UDP-Glycosyltransferase/glycogen phosphorylase"/>
    <property type="match status" value="1"/>
</dbReference>
<protein>
    <submittedName>
        <fullName evidence="3">Glycosyltransferase</fullName>
    </submittedName>
</protein>
<sequence length="376" mass="42237">MKKLVIISHTEHYKNADGNIVGLGSTVTEINNLLSVFDEVVHVAMLHNSPAPASALPYTSNKITFLALPAVGGPKVLDKLAIIWKAPQILITIKKAIKRADYFQFRAPTGIGVFVIPYLVLFSSKKGWFKYAGNWNQKKPPLAYSFQRWILKNQKRKVTINGLWPNQPKQCLTFENPCLTSNEINEGVVLTSNKSISKGGINFCFVGRLEEEKGVGLLIEAFKSLSNEEKLKINTVNVVGYGKRLNDYKSKAGDSGLNFEFHGFLSRNDVHEIYKESHAIVLPSASEGFPKVIAEAMNYGCLPIVSDISSISHYVKNEGNGFLIFPITKENLIKQIKKVLNLSDIQYAKMIQSQKEELSKFTYRHYNNRILKELLN</sequence>